<proteinExistence type="inferred from homology"/>
<accession>A0A368E0Z1</accession>
<dbReference type="InterPro" id="IPR036148">
    <property type="entry name" value="MmgE/PrpD_sf"/>
</dbReference>
<dbReference type="InterPro" id="IPR005656">
    <property type="entry name" value="MmgE_PrpD"/>
</dbReference>
<dbReference type="InterPro" id="IPR042183">
    <property type="entry name" value="MmgE/PrpD_sf_1"/>
</dbReference>
<dbReference type="InterPro" id="IPR042188">
    <property type="entry name" value="MmgE/PrpD_sf_2"/>
</dbReference>
<dbReference type="GO" id="GO:0016829">
    <property type="term" value="F:lyase activity"/>
    <property type="evidence" value="ECO:0007669"/>
    <property type="project" value="InterPro"/>
</dbReference>
<evidence type="ECO:0000256" key="1">
    <source>
        <dbReference type="ARBA" id="ARBA00006174"/>
    </source>
</evidence>
<sequence>MSEATRILSEFCENIAYEDIPQDVIDRTKLLLLDTIGIIVRARHDSESTDSLLAGIDKLGMNDGNCSVFGDTQNYAPAAAALINGTLAHSLDFDDTHAEASVHASAPIIPAAIAAAQLTGASGRELLTACVVGYETHIRLGEAVGAADHYERGFHPSATCGIFAAAAAAGKILKLTSEQFRYTFGIALSQSAGSMQFLTDGAWTKRLHVGQASQNGLMAAFYAHEGFKGPEEAFEGKWGFFNSYSSAAKHDRATEGLGKSWKTMTLGVKPYPSCRYSHAAIDGILDILEESNLDTNSDIKIDVGLSKRGYGIIGNPLDQKQQPKSIVDGQFSMPFSAAVAFKKHGLVWDDYRECLDDNDTLELCKNINVYIDDEAESFSPENMSAKVKIHAGDESYERFVQIPKGEPENFMSGDEFLFKFNSLCAPYMTDGDMARLSDSILSLESRNNIAEALFSA</sequence>
<dbReference type="EMBL" id="QOQF01000011">
    <property type="protein sequence ID" value="RCL77206.1"/>
    <property type="molecule type" value="Genomic_DNA"/>
</dbReference>
<dbReference type="Pfam" id="PF03972">
    <property type="entry name" value="MmgE_PrpD_N"/>
    <property type="match status" value="1"/>
</dbReference>
<evidence type="ECO:0000259" key="3">
    <source>
        <dbReference type="Pfam" id="PF19305"/>
    </source>
</evidence>
<evidence type="ECO:0000313" key="4">
    <source>
        <dbReference type="EMBL" id="RCL77206.1"/>
    </source>
</evidence>
<name>A0A368E0Z1_9PROT</name>
<evidence type="ECO:0000259" key="2">
    <source>
        <dbReference type="Pfam" id="PF03972"/>
    </source>
</evidence>
<feature type="domain" description="MmgE/PrpD C-terminal" evidence="3">
    <location>
        <begin position="271"/>
        <end position="434"/>
    </location>
</feature>
<dbReference type="PANTHER" id="PTHR16943:SF8">
    <property type="entry name" value="2-METHYLCITRATE DEHYDRATASE"/>
    <property type="match status" value="1"/>
</dbReference>
<comment type="similarity">
    <text evidence="1">Belongs to the PrpD family.</text>
</comment>
<gene>
    <name evidence="4" type="ORF">DBW69_04070</name>
</gene>
<organism evidence="4 5">
    <name type="scientific">PS1 clade bacterium</name>
    <dbReference type="NCBI Taxonomy" id="2175152"/>
    <lineage>
        <taxon>Bacteria</taxon>
        <taxon>Pseudomonadati</taxon>
        <taxon>Pseudomonadota</taxon>
        <taxon>Alphaproteobacteria</taxon>
        <taxon>PS1 clade</taxon>
    </lineage>
</organism>
<dbReference type="InterPro" id="IPR045337">
    <property type="entry name" value="MmgE_PrpD_C"/>
</dbReference>
<dbReference type="Gene3D" id="1.10.4100.10">
    <property type="entry name" value="2-methylcitrate dehydratase PrpD"/>
    <property type="match status" value="1"/>
</dbReference>
<dbReference type="Gene3D" id="3.30.1330.120">
    <property type="entry name" value="2-methylcitrate dehydratase PrpD"/>
    <property type="match status" value="1"/>
</dbReference>
<evidence type="ECO:0000313" key="5">
    <source>
        <dbReference type="Proteomes" id="UP000252132"/>
    </source>
</evidence>
<dbReference type="SUPFAM" id="SSF103378">
    <property type="entry name" value="2-methylcitrate dehydratase PrpD"/>
    <property type="match status" value="1"/>
</dbReference>
<comment type="caution">
    <text evidence="4">The sequence shown here is derived from an EMBL/GenBank/DDBJ whole genome shotgun (WGS) entry which is preliminary data.</text>
</comment>
<dbReference type="PANTHER" id="PTHR16943">
    <property type="entry name" value="2-METHYLCITRATE DEHYDRATASE-RELATED"/>
    <property type="match status" value="1"/>
</dbReference>
<dbReference type="AlphaFoldDB" id="A0A368E0Z1"/>
<protein>
    <submittedName>
        <fullName evidence="4">MmgE/PrpD family protein</fullName>
    </submittedName>
</protein>
<dbReference type="Pfam" id="PF19305">
    <property type="entry name" value="MmgE_PrpD_C"/>
    <property type="match status" value="1"/>
</dbReference>
<feature type="domain" description="MmgE/PrpD N-terminal" evidence="2">
    <location>
        <begin position="8"/>
        <end position="250"/>
    </location>
</feature>
<dbReference type="InterPro" id="IPR045336">
    <property type="entry name" value="MmgE_PrpD_N"/>
</dbReference>
<dbReference type="Proteomes" id="UP000252132">
    <property type="component" value="Unassembled WGS sequence"/>
</dbReference>
<reference evidence="4 5" key="1">
    <citation type="journal article" date="2018" name="Microbiome">
        <title>Fine metagenomic profile of the Mediterranean stratified and mixed water columns revealed by assembly and recruitment.</title>
        <authorList>
            <person name="Haro-Moreno J.M."/>
            <person name="Lopez-Perez M."/>
            <person name="De La Torre J.R."/>
            <person name="Picazo A."/>
            <person name="Camacho A."/>
            <person name="Rodriguez-Valera F."/>
        </authorList>
    </citation>
    <scope>NUCLEOTIDE SEQUENCE [LARGE SCALE GENOMIC DNA]</scope>
    <source>
        <strain evidence="4">MED-G55</strain>
    </source>
</reference>